<evidence type="ECO:0000313" key="2">
    <source>
        <dbReference type="EMBL" id="CAA9345790.1"/>
    </source>
</evidence>
<name>A0A6J4LZ63_9ACTN</name>
<dbReference type="AlphaFoldDB" id="A0A6J4LZ63"/>
<protein>
    <submittedName>
        <fullName evidence="2">4Fe-4S ferredoxin, iron-sulfur binding</fullName>
    </submittedName>
</protein>
<organism evidence="2">
    <name type="scientific">uncultured Frankineae bacterium</name>
    <dbReference type="NCBI Taxonomy" id="437475"/>
    <lineage>
        <taxon>Bacteria</taxon>
        <taxon>Bacillati</taxon>
        <taxon>Actinomycetota</taxon>
        <taxon>Actinomycetes</taxon>
        <taxon>Frankiales</taxon>
        <taxon>environmental samples</taxon>
    </lineage>
</organism>
<feature type="region of interest" description="Disordered" evidence="1">
    <location>
        <begin position="50"/>
        <end position="113"/>
    </location>
</feature>
<gene>
    <name evidence="2" type="ORF">AVDCRST_MAG07-2666</name>
</gene>
<feature type="compositionally biased region" description="Basic residues" evidence="1">
    <location>
        <begin position="93"/>
        <end position="104"/>
    </location>
</feature>
<feature type="compositionally biased region" description="Basic and acidic residues" evidence="1">
    <location>
        <begin position="68"/>
        <end position="91"/>
    </location>
</feature>
<sequence length="113" mass="12773">DVRDRRALRGREGQGLHRGVPCRLHLRGQALVVHPPGRVRGLRSLRARVPGGGDLLRGRHPGAVEGLLPRERRLLHRDHDHRLAGRREQGRPGRPRPPRGHGRPARQEHRGPL</sequence>
<dbReference type="EMBL" id="CADCUB010000128">
    <property type="protein sequence ID" value="CAA9345790.1"/>
    <property type="molecule type" value="Genomic_DNA"/>
</dbReference>
<evidence type="ECO:0000256" key="1">
    <source>
        <dbReference type="SAM" id="MobiDB-lite"/>
    </source>
</evidence>
<feature type="non-terminal residue" evidence="2">
    <location>
        <position position="1"/>
    </location>
</feature>
<feature type="non-terminal residue" evidence="2">
    <location>
        <position position="113"/>
    </location>
</feature>
<proteinExistence type="predicted"/>
<reference evidence="2" key="1">
    <citation type="submission" date="2020-02" db="EMBL/GenBank/DDBJ databases">
        <authorList>
            <person name="Meier V. D."/>
        </authorList>
    </citation>
    <scope>NUCLEOTIDE SEQUENCE</scope>
    <source>
        <strain evidence="2">AVDCRST_MAG07</strain>
    </source>
</reference>
<accession>A0A6J4LZ63</accession>